<gene>
    <name evidence="2" type="ORF">GCM10011510_02200</name>
</gene>
<dbReference type="AlphaFoldDB" id="A0A917A4H2"/>
<sequence length="133" mass="15433">MEIRRKKGKWFDETGAELSPDEIRGIIAQIHEDLEEDLADTGFEGMIKTVAKKAIKYAPHIVRYDMADSEETDQNSEAIDDLQEELADKREEIKDIEEELKELQGELERLIEEKETLEEECLRLQDELAKLKG</sequence>
<comment type="caution">
    <text evidence="2">The sequence shown here is derived from an EMBL/GenBank/DDBJ whole genome shotgun (WGS) entry which is preliminary data.</text>
</comment>
<dbReference type="Proteomes" id="UP000660801">
    <property type="component" value="Unassembled WGS sequence"/>
</dbReference>
<proteinExistence type="predicted"/>
<dbReference type="OrthoDB" id="2237621at2"/>
<dbReference type="EMBL" id="BMJN01000002">
    <property type="protein sequence ID" value="GGE24664.1"/>
    <property type="molecule type" value="Genomic_DNA"/>
</dbReference>
<accession>A0A917A4H2</accession>
<evidence type="ECO:0000313" key="2">
    <source>
        <dbReference type="EMBL" id="GGE24664.1"/>
    </source>
</evidence>
<protein>
    <submittedName>
        <fullName evidence="2">Uncharacterized protein</fullName>
    </submittedName>
</protein>
<reference evidence="2" key="2">
    <citation type="submission" date="2020-09" db="EMBL/GenBank/DDBJ databases">
        <authorList>
            <person name="Sun Q."/>
            <person name="Zhou Y."/>
        </authorList>
    </citation>
    <scope>NUCLEOTIDE SEQUENCE</scope>
    <source>
        <strain evidence="2">CGMCC 1.15533</strain>
    </source>
</reference>
<organism evidence="2 3">
    <name type="scientific">Streptococcus himalayensis</name>
    <dbReference type="NCBI Taxonomy" id="1888195"/>
    <lineage>
        <taxon>Bacteria</taxon>
        <taxon>Bacillati</taxon>
        <taxon>Bacillota</taxon>
        <taxon>Bacilli</taxon>
        <taxon>Lactobacillales</taxon>
        <taxon>Streptococcaceae</taxon>
        <taxon>Streptococcus</taxon>
    </lineage>
</organism>
<keyword evidence="3" id="KW-1185">Reference proteome</keyword>
<evidence type="ECO:0000313" key="3">
    <source>
        <dbReference type="Proteomes" id="UP000660801"/>
    </source>
</evidence>
<dbReference type="RefSeq" id="WP_068989624.1">
    <property type="nucleotide sequence ID" value="NZ_BMJN01000002.1"/>
</dbReference>
<feature type="coiled-coil region" evidence="1">
    <location>
        <begin position="72"/>
        <end position="127"/>
    </location>
</feature>
<name>A0A917A4H2_9STRE</name>
<evidence type="ECO:0000256" key="1">
    <source>
        <dbReference type="SAM" id="Coils"/>
    </source>
</evidence>
<keyword evidence="1" id="KW-0175">Coiled coil</keyword>
<reference evidence="2" key="1">
    <citation type="journal article" date="2014" name="Int. J. Syst. Evol. Microbiol.">
        <title>Complete genome sequence of Corynebacterium casei LMG S-19264T (=DSM 44701T), isolated from a smear-ripened cheese.</title>
        <authorList>
            <consortium name="US DOE Joint Genome Institute (JGI-PGF)"/>
            <person name="Walter F."/>
            <person name="Albersmeier A."/>
            <person name="Kalinowski J."/>
            <person name="Ruckert C."/>
        </authorList>
    </citation>
    <scope>NUCLEOTIDE SEQUENCE</scope>
    <source>
        <strain evidence="2">CGMCC 1.15533</strain>
    </source>
</reference>